<evidence type="ECO:0000259" key="7">
    <source>
        <dbReference type="Pfam" id="PF01028"/>
    </source>
</evidence>
<dbReference type="EMBL" id="BAAAOQ010000004">
    <property type="protein sequence ID" value="GAA2193334.1"/>
    <property type="molecule type" value="Genomic_DNA"/>
</dbReference>
<dbReference type="InterPro" id="IPR011010">
    <property type="entry name" value="DNA_brk_join_enz"/>
</dbReference>
<organism evidence="9 10">
    <name type="scientific">Streptomyces bangladeshensis</name>
    <dbReference type="NCBI Taxonomy" id="295352"/>
    <lineage>
        <taxon>Bacteria</taxon>
        <taxon>Bacillati</taxon>
        <taxon>Actinomycetota</taxon>
        <taxon>Actinomycetes</taxon>
        <taxon>Kitasatosporales</taxon>
        <taxon>Streptomycetaceae</taxon>
        <taxon>Streptomyces</taxon>
    </lineage>
</organism>
<dbReference type="InterPro" id="IPR001631">
    <property type="entry name" value="TopoI"/>
</dbReference>
<dbReference type="Proteomes" id="UP001501391">
    <property type="component" value="Unassembled WGS sequence"/>
</dbReference>
<comment type="similarity">
    <text evidence="2">Belongs to the type IB topoisomerase family.</text>
</comment>
<accession>A0ABP5N4S5</accession>
<keyword evidence="4" id="KW-0799">Topoisomerase</keyword>
<dbReference type="Pfam" id="PF01028">
    <property type="entry name" value="Topoisom_I"/>
    <property type="match status" value="1"/>
</dbReference>
<dbReference type="PRINTS" id="PR00416">
    <property type="entry name" value="EUTPISMRASEI"/>
</dbReference>
<dbReference type="InterPro" id="IPR035447">
    <property type="entry name" value="DNA_topo_I_N_sf"/>
</dbReference>
<dbReference type="RefSeq" id="WP_346162400.1">
    <property type="nucleotide sequence ID" value="NZ_BAAAOQ010000004.1"/>
</dbReference>
<name>A0ABP5N4S5_9ACTN</name>
<dbReference type="PROSITE" id="PS52038">
    <property type="entry name" value="TOPO_IB_2"/>
    <property type="match status" value="1"/>
</dbReference>
<sequence>MRLRPSSCDDPGYRRHRCGRGFRYTDVDGRPLTDPGQLARIRALAIPPAWRDVWICPWPGGHLQAVGTDDAGRRQYLYHEQFRAEQEKAKHEHVRQVARALPELRAQVALDLARRGLSRPRVTACAVRLLDLGFFRIGSDRHTRTSETYGLTTMLREHVSCGRGEITFSYPAKGGTETVRALVDEQAHAVARALLRRPRGGDRFLVFRERGSWQDLHGDDLNEALRRLSGTDVTAKDFRTWHATVLAAVAVAVVPRDARATEAARRRQIARAVREVSHYLGNTPAVCRSSYIDPAVFELFERGVTVAPVLTRLGEHGSFGRPATQGAVEAAVLDLLDGAAG</sequence>
<dbReference type="Gene3D" id="3.30.66.10">
    <property type="entry name" value="DNA topoisomerase I domain"/>
    <property type="match status" value="1"/>
</dbReference>
<dbReference type="EC" id="5.6.2.1" evidence="3"/>
<protein>
    <recommendedName>
        <fullName evidence="3">DNA topoisomerase</fullName>
        <ecNumber evidence="3">5.6.2.1</ecNumber>
    </recommendedName>
</protein>
<evidence type="ECO:0000256" key="3">
    <source>
        <dbReference type="ARBA" id="ARBA00012891"/>
    </source>
</evidence>
<dbReference type="InterPro" id="IPR049331">
    <property type="entry name" value="Top1B_N_bact"/>
</dbReference>
<feature type="domain" description="DNA topoisomerase I catalytic core eukaryotic-type" evidence="7">
    <location>
        <begin position="81"/>
        <end position="288"/>
    </location>
</feature>
<comment type="caution">
    <text evidence="9">The sequence shown here is derived from an EMBL/GenBank/DDBJ whole genome shotgun (WGS) entry which is preliminary data.</text>
</comment>
<dbReference type="Pfam" id="PF21338">
    <property type="entry name" value="Top1B_N_bact"/>
    <property type="match status" value="1"/>
</dbReference>
<keyword evidence="5" id="KW-0238">DNA-binding</keyword>
<proteinExistence type="inferred from homology"/>
<feature type="domain" description="DNA topoisomerase IB N-terminal" evidence="8">
    <location>
        <begin position="21"/>
        <end position="69"/>
    </location>
</feature>
<dbReference type="Gene3D" id="1.10.132.120">
    <property type="match status" value="1"/>
</dbReference>
<evidence type="ECO:0000313" key="10">
    <source>
        <dbReference type="Proteomes" id="UP001501391"/>
    </source>
</evidence>
<evidence type="ECO:0000256" key="5">
    <source>
        <dbReference type="ARBA" id="ARBA00023125"/>
    </source>
</evidence>
<evidence type="ECO:0000256" key="6">
    <source>
        <dbReference type="ARBA" id="ARBA00023235"/>
    </source>
</evidence>
<evidence type="ECO:0000313" key="9">
    <source>
        <dbReference type="EMBL" id="GAA2193334.1"/>
    </source>
</evidence>
<dbReference type="InterPro" id="IPR014711">
    <property type="entry name" value="TopoI_cat_a-hlx-sub_euk"/>
</dbReference>
<gene>
    <name evidence="9" type="ORF">GCM10009787_14730</name>
</gene>
<reference evidence="10" key="1">
    <citation type="journal article" date="2019" name="Int. J. Syst. Evol. Microbiol.">
        <title>The Global Catalogue of Microorganisms (GCM) 10K type strain sequencing project: providing services to taxonomists for standard genome sequencing and annotation.</title>
        <authorList>
            <consortium name="The Broad Institute Genomics Platform"/>
            <consortium name="The Broad Institute Genome Sequencing Center for Infectious Disease"/>
            <person name="Wu L."/>
            <person name="Ma J."/>
        </authorList>
    </citation>
    <scope>NUCLEOTIDE SEQUENCE [LARGE SCALE GENOMIC DNA]</scope>
    <source>
        <strain evidence="10">JCM 14924</strain>
    </source>
</reference>
<dbReference type="SUPFAM" id="SSF55869">
    <property type="entry name" value="DNA topoisomerase I domain"/>
    <property type="match status" value="1"/>
</dbReference>
<evidence type="ECO:0000259" key="8">
    <source>
        <dbReference type="Pfam" id="PF21338"/>
    </source>
</evidence>
<evidence type="ECO:0000256" key="2">
    <source>
        <dbReference type="ARBA" id="ARBA00006645"/>
    </source>
</evidence>
<evidence type="ECO:0000256" key="1">
    <source>
        <dbReference type="ARBA" id="ARBA00000213"/>
    </source>
</evidence>
<keyword evidence="6" id="KW-0413">Isomerase</keyword>
<evidence type="ECO:0000256" key="4">
    <source>
        <dbReference type="ARBA" id="ARBA00023029"/>
    </source>
</evidence>
<comment type="catalytic activity">
    <reaction evidence="1">
        <text>ATP-independent breakage of single-stranded DNA, followed by passage and rejoining.</text>
        <dbReference type="EC" id="5.6.2.1"/>
    </reaction>
</comment>
<dbReference type="Gene3D" id="3.90.15.10">
    <property type="entry name" value="Topoisomerase I, Chain A, domain 3"/>
    <property type="match status" value="1"/>
</dbReference>
<keyword evidence="10" id="KW-1185">Reference proteome</keyword>
<dbReference type="InterPro" id="IPR013500">
    <property type="entry name" value="TopoI_cat_euk"/>
</dbReference>
<dbReference type="SUPFAM" id="SSF56349">
    <property type="entry name" value="DNA breaking-rejoining enzymes"/>
    <property type="match status" value="1"/>
</dbReference>